<dbReference type="Proteomes" id="UP000023152">
    <property type="component" value="Unassembled WGS sequence"/>
</dbReference>
<name>X6NYT6_RETFI</name>
<gene>
    <name evidence="2" type="ORF">RFI_05655</name>
</gene>
<reference evidence="2 3" key="1">
    <citation type="journal article" date="2013" name="Curr. Biol.">
        <title>The Genome of the Foraminiferan Reticulomyxa filosa.</title>
        <authorList>
            <person name="Glockner G."/>
            <person name="Hulsmann N."/>
            <person name="Schleicher M."/>
            <person name="Noegel A.A."/>
            <person name="Eichinger L."/>
            <person name="Gallinger C."/>
            <person name="Pawlowski J."/>
            <person name="Sierra R."/>
            <person name="Euteneuer U."/>
            <person name="Pillet L."/>
            <person name="Moustafa A."/>
            <person name="Platzer M."/>
            <person name="Groth M."/>
            <person name="Szafranski K."/>
            <person name="Schliwa M."/>
        </authorList>
    </citation>
    <scope>NUCLEOTIDE SEQUENCE [LARGE SCALE GENOMIC DNA]</scope>
</reference>
<organism evidence="2 3">
    <name type="scientific">Reticulomyxa filosa</name>
    <dbReference type="NCBI Taxonomy" id="46433"/>
    <lineage>
        <taxon>Eukaryota</taxon>
        <taxon>Sar</taxon>
        <taxon>Rhizaria</taxon>
        <taxon>Retaria</taxon>
        <taxon>Foraminifera</taxon>
        <taxon>Monothalamids</taxon>
        <taxon>Reticulomyxidae</taxon>
        <taxon>Reticulomyxa</taxon>
    </lineage>
</organism>
<evidence type="ECO:0000256" key="1">
    <source>
        <dbReference type="SAM" id="MobiDB-lite"/>
    </source>
</evidence>
<feature type="compositionally biased region" description="Basic and acidic residues" evidence="1">
    <location>
        <begin position="175"/>
        <end position="185"/>
    </location>
</feature>
<protein>
    <submittedName>
        <fullName evidence="2">Uncharacterized protein</fullName>
    </submittedName>
</protein>
<keyword evidence="3" id="KW-1185">Reference proteome</keyword>
<sequence>MRDEAVKLYQLTTNKEELGKARFGLYAALKDIHKYEYKEDIHPDTAKKNNLIDFANLNFEAMDLSDQTVLNNLFGLSSNNFSRENIIFSEISQFDAKEPNVYRTKMFGGEVKMIPPFDHLHRQFKPSDSCLHPKFQEEEEDDDDDDNDTHSHLSSKRVHSDEAPAQHCITNEDNPIDRNDHKDNFNSEVSSTQNGAMSAQLTCSVNDQIDGNALHPSSKDQSSLDTLRDKANVGINQNFATLSKN</sequence>
<feature type="compositionally biased region" description="Polar residues" evidence="1">
    <location>
        <begin position="186"/>
        <end position="196"/>
    </location>
</feature>
<proteinExistence type="predicted"/>
<feature type="region of interest" description="Disordered" evidence="1">
    <location>
        <begin position="137"/>
        <end position="196"/>
    </location>
</feature>
<comment type="caution">
    <text evidence="2">The sequence shown here is derived from an EMBL/GenBank/DDBJ whole genome shotgun (WGS) entry which is preliminary data.</text>
</comment>
<accession>X6NYT6</accession>
<evidence type="ECO:0000313" key="2">
    <source>
        <dbReference type="EMBL" id="ETO31465.1"/>
    </source>
</evidence>
<evidence type="ECO:0000313" key="3">
    <source>
        <dbReference type="Proteomes" id="UP000023152"/>
    </source>
</evidence>
<dbReference type="EMBL" id="ASPP01004915">
    <property type="protein sequence ID" value="ETO31465.1"/>
    <property type="molecule type" value="Genomic_DNA"/>
</dbReference>
<feature type="compositionally biased region" description="Acidic residues" evidence="1">
    <location>
        <begin position="137"/>
        <end position="147"/>
    </location>
</feature>
<dbReference type="AlphaFoldDB" id="X6NYT6"/>